<gene>
    <name evidence="2" type="ORF">SE18_12705</name>
</gene>
<dbReference type="OrthoDB" id="156173at2"/>
<feature type="transmembrane region" description="Helical" evidence="1">
    <location>
        <begin position="28"/>
        <end position="49"/>
    </location>
</feature>
<protein>
    <submittedName>
        <fullName evidence="2">Uncharacterized protein</fullName>
    </submittedName>
</protein>
<feature type="transmembrane region" description="Helical" evidence="1">
    <location>
        <begin position="6"/>
        <end position="21"/>
    </location>
</feature>
<proteinExistence type="predicted"/>
<reference evidence="2 3" key="1">
    <citation type="submission" date="2015-07" db="EMBL/GenBank/DDBJ databases">
        <title>Whole genome sequence of Herpetosiphon geysericola DSM 7119.</title>
        <authorList>
            <person name="Hemp J."/>
            <person name="Ward L.M."/>
            <person name="Pace L.A."/>
            <person name="Fischer W.W."/>
        </authorList>
    </citation>
    <scope>NUCLEOTIDE SEQUENCE [LARGE SCALE GENOMIC DNA]</scope>
    <source>
        <strain evidence="2 3">DSM 7119</strain>
    </source>
</reference>
<dbReference type="EMBL" id="LGKP01000021">
    <property type="protein sequence ID" value="KPL86810.1"/>
    <property type="molecule type" value="Genomic_DNA"/>
</dbReference>
<evidence type="ECO:0000313" key="2">
    <source>
        <dbReference type="EMBL" id="KPL86810.1"/>
    </source>
</evidence>
<sequence length="238" mass="26338">MATIFIGITVICYAVAMLLWLRFRSYRYLLVLIAGHCTIVAEPILQRFYSLTYPAEVAALSVFGNPVPIYSVLAASWIGALPVLLMYFGQQQQWWTRHYLTGLVAYIALVLYHIIVQGLAARTGLWRYSQSVGAWGINFYLLMAIFAGLSSLLLFYAMVATRYYAAEIAVPTLLAATVLSPLVCFGVLGAPFWLPRLIGSSSNFTKPALVVIAGLVLWVVHLASAGIHASRQHHVIER</sequence>
<organism evidence="2 3">
    <name type="scientific">Herpetosiphon geysericola</name>
    <dbReference type="NCBI Taxonomy" id="70996"/>
    <lineage>
        <taxon>Bacteria</taxon>
        <taxon>Bacillati</taxon>
        <taxon>Chloroflexota</taxon>
        <taxon>Chloroflexia</taxon>
        <taxon>Herpetosiphonales</taxon>
        <taxon>Herpetosiphonaceae</taxon>
        <taxon>Herpetosiphon</taxon>
    </lineage>
</organism>
<evidence type="ECO:0000313" key="3">
    <source>
        <dbReference type="Proteomes" id="UP000050277"/>
    </source>
</evidence>
<evidence type="ECO:0000256" key="1">
    <source>
        <dbReference type="SAM" id="Phobius"/>
    </source>
</evidence>
<keyword evidence="1" id="KW-1133">Transmembrane helix</keyword>
<name>A0A0N8GRL2_9CHLR</name>
<comment type="caution">
    <text evidence="2">The sequence shown here is derived from an EMBL/GenBank/DDBJ whole genome shotgun (WGS) entry which is preliminary data.</text>
</comment>
<feature type="transmembrane region" description="Helical" evidence="1">
    <location>
        <begin position="100"/>
        <end position="120"/>
    </location>
</feature>
<dbReference type="AlphaFoldDB" id="A0A0N8GRL2"/>
<feature type="transmembrane region" description="Helical" evidence="1">
    <location>
        <begin position="168"/>
        <end position="188"/>
    </location>
</feature>
<keyword evidence="1" id="KW-0472">Membrane</keyword>
<dbReference type="Proteomes" id="UP000050277">
    <property type="component" value="Unassembled WGS sequence"/>
</dbReference>
<feature type="transmembrane region" description="Helical" evidence="1">
    <location>
        <begin position="208"/>
        <end position="229"/>
    </location>
</feature>
<keyword evidence="1" id="KW-0812">Transmembrane</keyword>
<dbReference type="RefSeq" id="WP_054534827.1">
    <property type="nucleotide sequence ID" value="NZ_LGKP01000021.1"/>
</dbReference>
<keyword evidence="3" id="KW-1185">Reference proteome</keyword>
<feature type="transmembrane region" description="Helical" evidence="1">
    <location>
        <begin position="132"/>
        <end position="156"/>
    </location>
</feature>
<feature type="transmembrane region" description="Helical" evidence="1">
    <location>
        <begin position="69"/>
        <end position="88"/>
    </location>
</feature>
<accession>A0A0N8GRL2</accession>